<reference evidence="3" key="1">
    <citation type="submission" date="2015-09" db="EMBL/GenBank/DDBJ databases">
        <authorList>
            <person name="Bertelli C."/>
        </authorList>
    </citation>
    <scope>NUCLEOTIDE SEQUENCE [LARGE SCALE GENOMIC DNA]</scope>
    <source>
        <strain evidence="3">KNic</strain>
    </source>
</reference>
<dbReference type="InParanoid" id="A0A0U5JET3"/>
<organism evidence="2 3">
    <name type="scientific">Candidatus Protochlamydia naegleriophila</name>
    <dbReference type="NCBI Taxonomy" id="389348"/>
    <lineage>
        <taxon>Bacteria</taxon>
        <taxon>Pseudomonadati</taxon>
        <taxon>Chlamydiota</taxon>
        <taxon>Chlamydiia</taxon>
        <taxon>Parachlamydiales</taxon>
        <taxon>Parachlamydiaceae</taxon>
        <taxon>Candidatus Protochlamydia</taxon>
    </lineage>
</organism>
<feature type="region of interest" description="Disordered" evidence="1">
    <location>
        <begin position="1"/>
        <end position="64"/>
    </location>
</feature>
<proteinExistence type="predicted"/>
<evidence type="ECO:0000313" key="3">
    <source>
        <dbReference type="Proteomes" id="UP000069902"/>
    </source>
</evidence>
<sequence>MGPKKIDKHEEEGKEEGAFIEESGQPLVNPLNPVAPIRPRIQTAEGWKRTQLKKRREKQQKAKG</sequence>
<dbReference type="STRING" id="389348.PNK_0779"/>
<dbReference type="EMBL" id="LN879502">
    <property type="protein sequence ID" value="CUI16405.1"/>
    <property type="molecule type" value="Genomic_DNA"/>
</dbReference>
<protein>
    <submittedName>
        <fullName evidence="2">Uncharacterized protein</fullName>
    </submittedName>
</protein>
<gene>
    <name evidence="2" type="ORF">PNK_0779</name>
</gene>
<accession>A0A0U5JET3</accession>
<evidence type="ECO:0000256" key="1">
    <source>
        <dbReference type="SAM" id="MobiDB-lite"/>
    </source>
</evidence>
<dbReference type="KEGG" id="pnl:PNK_0779"/>
<keyword evidence="3" id="KW-1185">Reference proteome</keyword>
<dbReference type="Proteomes" id="UP000069902">
    <property type="component" value="Chromosome cPNK"/>
</dbReference>
<dbReference type="RefSeq" id="WP_032125297.1">
    <property type="nucleotide sequence ID" value="NZ_LN879502.1"/>
</dbReference>
<name>A0A0U5JET3_9BACT</name>
<dbReference type="AlphaFoldDB" id="A0A0U5JET3"/>
<feature type="compositionally biased region" description="Basic residues" evidence="1">
    <location>
        <begin position="50"/>
        <end position="64"/>
    </location>
</feature>
<evidence type="ECO:0000313" key="2">
    <source>
        <dbReference type="EMBL" id="CUI16405.1"/>
    </source>
</evidence>
<dbReference type="PATRIC" id="fig|389348.3.peg.855"/>
<feature type="compositionally biased region" description="Basic and acidic residues" evidence="1">
    <location>
        <begin position="1"/>
        <end position="17"/>
    </location>
</feature>